<dbReference type="Proteomes" id="UP000789375">
    <property type="component" value="Unassembled WGS sequence"/>
</dbReference>
<accession>A0A9N9HA64</accession>
<dbReference type="AlphaFoldDB" id="A0A9N9HA64"/>
<evidence type="ECO:0000313" key="2">
    <source>
        <dbReference type="Proteomes" id="UP000789375"/>
    </source>
</evidence>
<name>A0A9N9HA64_FUNMO</name>
<proteinExistence type="predicted"/>
<dbReference type="EMBL" id="CAJVPP010005119">
    <property type="protein sequence ID" value="CAG8660186.1"/>
    <property type="molecule type" value="Genomic_DNA"/>
</dbReference>
<reference evidence="1" key="1">
    <citation type="submission" date="2021-06" db="EMBL/GenBank/DDBJ databases">
        <authorList>
            <person name="Kallberg Y."/>
            <person name="Tangrot J."/>
            <person name="Rosling A."/>
        </authorList>
    </citation>
    <scope>NUCLEOTIDE SEQUENCE</scope>
    <source>
        <strain evidence="1">87-6 pot B 2015</strain>
    </source>
</reference>
<evidence type="ECO:0000313" key="1">
    <source>
        <dbReference type="EMBL" id="CAG8660186.1"/>
    </source>
</evidence>
<organism evidence="1 2">
    <name type="scientific">Funneliformis mosseae</name>
    <name type="common">Endomycorrhizal fungus</name>
    <name type="synonym">Glomus mosseae</name>
    <dbReference type="NCBI Taxonomy" id="27381"/>
    <lineage>
        <taxon>Eukaryota</taxon>
        <taxon>Fungi</taxon>
        <taxon>Fungi incertae sedis</taxon>
        <taxon>Mucoromycota</taxon>
        <taxon>Glomeromycotina</taxon>
        <taxon>Glomeromycetes</taxon>
        <taxon>Glomerales</taxon>
        <taxon>Glomeraceae</taxon>
        <taxon>Funneliformis</taxon>
    </lineage>
</organism>
<keyword evidence="2" id="KW-1185">Reference proteome</keyword>
<comment type="caution">
    <text evidence="1">The sequence shown here is derived from an EMBL/GenBank/DDBJ whole genome shotgun (WGS) entry which is preliminary data.</text>
</comment>
<sequence>MSGPLNVDKADQNIYDEFIYGYVSYVKDSNKDFLKYGTALLMFAIEMSKILNQDLEYQKNLLIVTIILGFIHSNIEFRQFAYDPVEWIIDLWNYFGDSRALSNWEYKEDPSFTFLIMNLLIGLLGKAIEKDNNEAPYFIQKENLFYLFPNQRRWKTWFPNVIYYHADFDETYRKIRELIKENEWDSDQFPEMKQNLLNKLNIQEKSDKDMLDILLKKLNDIYKVQNEIKNS</sequence>
<gene>
    <name evidence="1" type="ORF">FMOSSE_LOCUS11900</name>
</gene>
<protein>
    <submittedName>
        <fullName evidence="1">5341_t:CDS:1</fullName>
    </submittedName>
</protein>